<keyword evidence="4 9" id="KW-0418">Kinase</keyword>
<name>A0ABV0BKJ4_9HYPH</name>
<dbReference type="GO" id="GO:0016301">
    <property type="term" value="F:kinase activity"/>
    <property type="evidence" value="ECO:0007669"/>
    <property type="project" value="UniProtKB-KW"/>
</dbReference>
<evidence type="ECO:0000256" key="4">
    <source>
        <dbReference type="ARBA" id="ARBA00022777"/>
    </source>
</evidence>
<dbReference type="Proteomes" id="UP001418637">
    <property type="component" value="Unassembled WGS sequence"/>
</dbReference>
<protein>
    <submittedName>
        <fullName evidence="9">Four-carbon acid sugar kinase family protein</fullName>
    </submittedName>
</protein>
<dbReference type="InterPro" id="IPR037051">
    <property type="entry name" value="4-carb_acid_sugar_kinase_N_sf"/>
</dbReference>
<organism evidence="9 10">
    <name type="scientific">Hohaiivirga grylli</name>
    <dbReference type="NCBI Taxonomy" id="3133970"/>
    <lineage>
        <taxon>Bacteria</taxon>
        <taxon>Pseudomonadati</taxon>
        <taxon>Pseudomonadota</taxon>
        <taxon>Alphaproteobacteria</taxon>
        <taxon>Hyphomicrobiales</taxon>
        <taxon>Methylobacteriaceae</taxon>
        <taxon>Hohaiivirga</taxon>
    </lineage>
</organism>
<evidence type="ECO:0000256" key="5">
    <source>
        <dbReference type="ARBA" id="ARBA00022840"/>
    </source>
</evidence>
<dbReference type="Pfam" id="PF17042">
    <property type="entry name" value="NBD_C"/>
    <property type="match status" value="1"/>
</dbReference>
<dbReference type="InterPro" id="IPR010737">
    <property type="entry name" value="4-carb_acid_sugar_kinase_N"/>
</dbReference>
<keyword evidence="6" id="KW-0119">Carbohydrate metabolism</keyword>
<dbReference type="Gene3D" id="3.40.50.10840">
    <property type="entry name" value="Putative sugar-binding, N-terminal domain"/>
    <property type="match status" value="1"/>
</dbReference>
<keyword evidence="2" id="KW-0808">Transferase</keyword>
<dbReference type="InterPro" id="IPR042213">
    <property type="entry name" value="NBD_C_sf"/>
</dbReference>
<evidence type="ECO:0000313" key="9">
    <source>
        <dbReference type="EMBL" id="MEN3931217.1"/>
    </source>
</evidence>
<evidence type="ECO:0000256" key="2">
    <source>
        <dbReference type="ARBA" id="ARBA00022679"/>
    </source>
</evidence>
<evidence type="ECO:0000256" key="6">
    <source>
        <dbReference type="ARBA" id="ARBA00023277"/>
    </source>
</evidence>
<keyword evidence="3" id="KW-0547">Nucleotide-binding</keyword>
<dbReference type="Gene3D" id="3.40.980.20">
    <property type="entry name" value="Four-carbon acid sugar kinase, nucleotide binding domain"/>
    <property type="match status" value="1"/>
</dbReference>
<evidence type="ECO:0000256" key="3">
    <source>
        <dbReference type="ARBA" id="ARBA00022741"/>
    </source>
</evidence>
<feature type="domain" description="Four-carbon acid sugar kinase N-terminal" evidence="7">
    <location>
        <begin position="4"/>
        <end position="237"/>
    </location>
</feature>
<comment type="similarity">
    <text evidence="1">Belongs to the four-carbon acid sugar kinase family.</text>
</comment>
<evidence type="ECO:0000313" key="10">
    <source>
        <dbReference type="Proteomes" id="UP001418637"/>
    </source>
</evidence>
<evidence type="ECO:0000259" key="8">
    <source>
        <dbReference type="Pfam" id="PF17042"/>
    </source>
</evidence>
<keyword evidence="10" id="KW-1185">Reference proteome</keyword>
<keyword evidence="5" id="KW-0067">ATP-binding</keyword>
<proteinExistence type="inferred from homology"/>
<dbReference type="InterPro" id="IPR031475">
    <property type="entry name" value="NBD_C"/>
</dbReference>
<evidence type="ECO:0000259" key="7">
    <source>
        <dbReference type="Pfam" id="PF07005"/>
    </source>
</evidence>
<dbReference type="EMBL" id="JBBYXI010000003">
    <property type="protein sequence ID" value="MEN3931217.1"/>
    <property type="molecule type" value="Genomic_DNA"/>
</dbReference>
<comment type="caution">
    <text evidence="9">The sequence shown here is derived from an EMBL/GenBank/DDBJ whole genome shotgun (WGS) entry which is preliminary data.</text>
</comment>
<sequence length="451" mass="48972">MSKIVIIADDLTGANANGSLLAAKGFSAVTCLDMSKWTKEDFNNYDAVCVNTDSRLVPVEQAVKRVSEGLKFLLTCDNPAVVSKRIDSTMRGNVGSEIEEALKVMDESGRYEEPSVAVVVPAFPSSRRVAVGGYLIVNGIPLEKSPIAKDPIRPITTSRYVAIIAEQTDLLIGYISLDTIAQGPAMVTEEIERQRREGVRIVACDAVLDEEITVIAQAVKSVSYPVLAVDPGPFTAAMADARVPVRARHELEDNALVIVGSTTDLIRRQMDELRLARKCAIVKVDGRLLVNLYKRDDTIREAVQKVVAEAGKAEVYGVCTVEQPDDVHSIEDMARENGISLKEASERINKGLSLIAELLLKEKSLRLGGIYSSGGEVTMSVTRQLEASGFSVRDEVLPLAVYGRLIGGKYPNMPMVTKGGFVGDSESIVHCVNYLFAKISTQTRPLEGETK</sequence>
<evidence type="ECO:0000256" key="1">
    <source>
        <dbReference type="ARBA" id="ARBA00005715"/>
    </source>
</evidence>
<dbReference type="SUPFAM" id="SSF142764">
    <property type="entry name" value="YgbK-like"/>
    <property type="match status" value="1"/>
</dbReference>
<feature type="domain" description="Four-carbon acid sugar kinase nucleotide binding" evidence="8">
    <location>
        <begin position="256"/>
        <end position="427"/>
    </location>
</feature>
<reference evidence="9 10" key="1">
    <citation type="submission" date="2024-04" db="EMBL/GenBank/DDBJ databases">
        <title>A novel species isolated from cricket.</title>
        <authorList>
            <person name="Wang H.-C."/>
        </authorList>
    </citation>
    <scope>NUCLEOTIDE SEQUENCE [LARGE SCALE GENOMIC DNA]</scope>
    <source>
        <strain evidence="9 10">WL0021</strain>
    </source>
</reference>
<accession>A0ABV0BKJ4</accession>
<dbReference type="RefSeq" id="WP_346337255.1">
    <property type="nucleotide sequence ID" value="NZ_JBBYXI010000003.1"/>
</dbReference>
<gene>
    <name evidence="9" type="ORF">WJT86_09125</name>
</gene>
<dbReference type="Pfam" id="PF07005">
    <property type="entry name" value="SBD_N"/>
    <property type="match status" value="1"/>
</dbReference>